<gene>
    <name evidence="1" type="ORF">Q757_08425</name>
</gene>
<accession>A0ABR4XP76</accession>
<protein>
    <submittedName>
        <fullName evidence="1">Uncharacterized protein</fullName>
    </submittedName>
</protein>
<dbReference type="Gene3D" id="3.40.50.2000">
    <property type="entry name" value="Glycogen Phosphorylase B"/>
    <property type="match status" value="1"/>
</dbReference>
<dbReference type="Proteomes" id="UP000030023">
    <property type="component" value="Unassembled WGS sequence"/>
</dbReference>
<name>A0ABR4XP76_9LACO</name>
<proteinExistence type="predicted"/>
<sequence>MNYYFISDDLYTFNSGTEFSQAQRTELFNRFNKKAFYVTKNYNSQLHLNAFQLGLDDRYLIGMYDFFQKSLSTPSHKMNLRYLNAIPKDDYKIESPSPDFSLLKEAGKIIGRIKVIPSTVSLVDQVEYFDDFGKVIARDHYDWRGFLSSTEYFDQEQMPIAQVFFTPAGKKVLEITKRESNRQIYINSIRLYDFAGQDFYFSSEDELFIFFLNHLLEEKPGLIINDRTDLIAAIASVNATDLKYQYLHDPQTYNSFDPINGQMVTGV</sequence>
<organism evidence="1 2">
    <name type="scientific">Oenococcus alcoholitolerans</name>
    <dbReference type="NCBI Taxonomy" id="931074"/>
    <lineage>
        <taxon>Bacteria</taxon>
        <taxon>Bacillati</taxon>
        <taxon>Bacillota</taxon>
        <taxon>Bacilli</taxon>
        <taxon>Lactobacillales</taxon>
        <taxon>Lactobacillaceae</taxon>
        <taxon>Oenococcus</taxon>
    </lineage>
</organism>
<evidence type="ECO:0000313" key="1">
    <source>
        <dbReference type="EMBL" id="KGO25002.1"/>
    </source>
</evidence>
<comment type="caution">
    <text evidence="1">The sequence shown here is derived from an EMBL/GenBank/DDBJ whole genome shotgun (WGS) entry which is preliminary data.</text>
</comment>
<dbReference type="EMBL" id="AXCV01000471">
    <property type="protein sequence ID" value="KGO25002.1"/>
    <property type="molecule type" value="Genomic_DNA"/>
</dbReference>
<feature type="non-terminal residue" evidence="1">
    <location>
        <position position="267"/>
    </location>
</feature>
<keyword evidence="2" id="KW-1185">Reference proteome</keyword>
<evidence type="ECO:0000313" key="2">
    <source>
        <dbReference type="Proteomes" id="UP000030023"/>
    </source>
</evidence>
<reference evidence="1 2" key="1">
    <citation type="journal article" date="2014" name="Antonie Van Leeuwenhoek">
        <title>Oenococcus alcoholitolerans sp. nov., a lactic acid bacteria isolated from cachaca and ethanol fermentation processes.</title>
        <authorList>
            <person name="Badotti F."/>
            <person name="Moreira A.P."/>
            <person name="Tonon L.A."/>
            <person name="de Lucena B.T."/>
            <person name="Gomes Fde C."/>
            <person name="Kruger R."/>
            <person name="Thompson C.C."/>
            <person name="de Morais M.A.Jr."/>
            <person name="Rosa C.A."/>
            <person name="Thompson F.L."/>
        </authorList>
    </citation>
    <scope>NUCLEOTIDE SEQUENCE [LARGE SCALE GENOMIC DNA]</scope>
    <source>
        <strain evidence="1 2">UFRJ-M7.2.18</strain>
    </source>
</reference>